<dbReference type="AlphaFoldDB" id="A0A507C3V1"/>
<gene>
    <name evidence="5" type="ORF">SeLEV6574_g07424</name>
    <name evidence="4" type="ORF">SeMB42_g07640</name>
</gene>
<comment type="similarity">
    <text evidence="1 3">Belongs to the short-chain dehydrogenases/reductases (SDR) family.</text>
</comment>
<sequence length="232" mass="24793">MSPSVFGKVAIVTGGASGFGKEISTRLVKQGAKVVIVDIQQSAGLHLEHELNAISNGACKFIEANVVSPDHMKHVFAVAASLYGRIDIVVPNAGIAQRIPFEQDDNDSWVAVIDVDLTGASLAGLYPQPPSPVYAAAKAGLVMLTRSLEHLKKQGIRVNTICPSFSPTPLLHAGDIHLPDSIKSRFVPVSLVVDAFEKAIKDESLAGAIIRVTPEFGIDIYKESRQKALSKF</sequence>
<comment type="caution">
    <text evidence="4">The sequence shown here is derived from an EMBL/GenBank/DDBJ whole genome shotgun (WGS) entry which is preliminary data.</text>
</comment>
<keyword evidence="6" id="KW-1185">Reference proteome</keyword>
<dbReference type="GO" id="GO:0016616">
    <property type="term" value="F:oxidoreductase activity, acting on the CH-OH group of donors, NAD or NADP as acceptor"/>
    <property type="evidence" value="ECO:0007669"/>
    <property type="project" value="TreeGrafter"/>
</dbReference>
<dbReference type="EMBL" id="QEAN01000579">
    <property type="protein sequence ID" value="TPX32245.1"/>
    <property type="molecule type" value="Genomic_DNA"/>
</dbReference>
<dbReference type="EMBL" id="QEAM01000523">
    <property type="protein sequence ID" value="TPX39103.1"/>
    <property type="molecule type" value="Genomic_DNA"/>
</dbReference>
<evidence type="ECO:0000256" key="1">
    <source>
        <dbReference type="ARBA" id="ARBA00006484"/>
    </source>
</evidence>
<organism evidence="4 6">
    <name type="scientific">Synchytrium endobioticum</name>
    <dbReference type="NCBI Taxonomy" id="286115"/>
    <lineage>
        <taxon>Eukaryota</taxon>
        <taxon>Fungi</taxon>
        <taxon>Fungi incertae sedis</taxon>
        <taxon>Chytridiomycota</taxon>
        <taxon>Chytridiomycota incertae sedis</taxon>
        <taxon>Chytridiomycetes</taxon>
        <taxon>Synchytriales</taxon>
        <taxon>Synchytriaceae</taxon>
        <taxon>Synchytrium</taxon>
    </lineage>
</organism>
<dbReference type="InterPro" id="IPR002347">
    <property type="entry name" value="SDR_fam"/>
</dbReference>
<dbReference type="PANTHER" id="PTHR44229">
    <property type="entry name" value="15-HYDROXYPROSTAGLANDIN DEHYDROGENASE [NAD(+)]"/>
    <property type="match status" value="1"/>
</dbReference>
<evidence type="ECO:0000313" key="4">
    <source>
        <dbReference type="EMBL" id="TPX32245.1"/>
    </source>
</evidence>
<dbReference type="PRINTS" id="PR00080">
    <property type="entry name" value="SDRFAMILY"/>
</dbReference>
<accession>A0A507C3V1</accession>
<evidence type="ECO:0000313" key="7">
    <source>
        <dbReference type="Proteomes" id="UP000320475"/>
    </source>
</evidence>
<keyword evidence="2" id="KW-0560">Oxidoreductase</keyword>
<dbReference type="Gene3D" id="3.40.50.720">
    <property type="entry name" value="NAD(P)-binding Rossmann-like Domain"/>
    <property type="match status" value="2"/>
</dbReference>
<evidence type="ECO:0000256" key="3">
    <source>
        <dbReference type="RuleBase" id="RU000363"/>
    </source>
</evidence>
<dbReference type="InterPro" id="IPR036291">
    <property type="entry name" value="NAD(P)-bd_dom_sf"/>
</dbReference>
<dbReference type="SUPFAM" id="SSF51735">
    <property type="entry name" value="NAD(P)-binding Rossmann-fold domains"/>
    <property type="match status" value="1"/>
</dbReference>
<evidence type="ECO:0000313" key="6">
    <source>
        <dbReference type="Proteomes" id="UP000317494"/>
    </source>
</evidence>
<dbReference type="Proteomes" id="UP000320475">
    <property type="component" value="Unassembled WGS sequence"/>
</dbReference>
<reference evidence="6 7" key="1">
    <citation type="journal article" date="2019" name="Sci. Rep.">
        <title>Comparative genomics of chytrid fungi reveal insights into the obligate biotrophic and pathogenic lifestyle of Synchytrium endobioticum.</title>
        <authorList>
            <person name="van de Vossenberg B.T.L.H."/>
            <person name="Warris S."/>
            <person name="Nguyen H.D.T."/>
            <person name="van Gent-Pelzer M.P.E."/>
            <person name="Joly D.L."/>
            <person name="van de Geest H.C."/>
            <person name="Bonants P.J.M."/>
            <person name="Smith D.S."/>
            <person name="Levesque C.A."/>
            <person name="van der Lee T.A.J."/>
        </authorList>
    </citation>
    <scope>NUCLEOTIDE SEQUENCE [LARGE SCALE GENOMIC DNA]</scope>
    <source>
        <strain evidence="5 7">LEV6574</strain>
        <strain evidence="4 6">MB42</strain>
    </source>
</reference>
<dbReference type="Proteomes" id="UP000317494">
    <property type="component" value="Unassembled WGS sequence"/>
</dbReference>
<dbReference type="PANTHER" id="PTHR44229:SF4">
    <property type="entry name" value="15-HYDROXYPROSTAGLANDIN DEHYDROGENASE [NAD(+)]"/>
    <property type="match status" value="1"/>
</dbReference>
<evidence type="ECO:0000256" key="2">
    <source>
        <dbReference type="ARBA" id="ARBA00023002"/>
    </source>
</evidence>
<dbReference type="PRINTS" id="PR00081">
    <property type="entry name" value="GDHRDH"/>
</dbReference>
<dbReference type="Pfam" id="PF00106">
    <property type="entry name" value="adh_short"/>
    <property type="match status" value="1"/>
</dbReference>
<dbReference type="Pfam" id="PF13561">
    <property type="entry name" value="adh_short_C2"/>
    <property type="match status" value="1"/>
</dbReference>
<protein>
    <submittedName>
        <fullName evidence="4">Uncharacterized protein</fullName>
    </submittedName>
</protein>
<name>A0A507C3V1_9FUNG</name>
<evidence type="ECO:0000313" key="5">
    <source>
        <dbReference type="EMBL" id="TPX39103.1"/>
    </source>
</evidence>
<dbReference type="VEuPathDB" id="FungiDB:SeMB42_g07640"/>
<dbReference type="GO" id="GO:0005737">
    <property type="term" value="C:cytoplasm"/>
    <property type="evidence" value="ECO:0007669"/>
    <property type="project" value="TreeGrafter"/>
</dbReference>
<dbReference type="OrthoDB" id="4131217at2759"/>
<dbReference type="STRING" id="286115.A0A507C3V1"/>
<proteinExistence type="inferred from homology"/>